<dbReference type="PANTHER" id="PTHR12027:SF101">
    <property type="entry name" value="PROTEIN WNT-4"/>
    <property type="match status" value="1"/>
</dbReference>
<sequence>MPIGICFPIRTSGLLLLILIMSFHLEFCISGRGLVYTMIKIHKIGVRHQGFQNPFTNDFLSTSKICRNVLKNQKLLCEEHFPLMPSVISGFMLGINECQFQFLNHVWNCQGHNKTDSQEILLLQRTNINNKVIQKKSRKPKNTYMDQLISKSTPESAFILSIISAGVSYQVTKACSQGVHSNCGCDRTVYDAPKDSKFTWSGCSHNIHFGAAFSRRFLDAREKKRLKGQTAAALTNMHNNHVGRESVINKMRIKCKCHGVSGSCEMKTCSRNLPSFRVVGDQLKESFQKIFQVDFVDNKLTPKYPSKEMFAEVDMLYLNDSPDHCNHDFQRGTLGTNGRICNATYKNTNQEPENSCYRLCCQRGYHIKTYIKDEQCRCKFKWCCKVICEICQRNVIDAICN</sequence>
<dbReference type="PRINTS" id="PR01349">
    <property type="entry name" value="WNTPROTEIN"/>
</dbReference>
<keyword evidence="7" id="KW-1015">Disulfide bond</keyword>
<organism evidence="11">
    <name type="scientific">Dugesia japonica</name>
    <name type="common">Planarian</name>
    <dbReference type="NCBI Taxonomy" id="6161"/>
    <lineage>
        <taxon>Eukaryota</taxon>
        <taxon>Metazoa</taxon>
        <taxon>Spiralia</taxon>
        <taxon>Lophotrochozoa</taxon>
        <taxon>Platyhelminthes</taxon>
        <taxon>Rhabditophora</taxon>
        <taxon>Seriata</taxon>
        <taxon>Tricladida</taxon>
        <taxon>Continenticola</taxon>
        <taxon>Geoplanoidea</taxon>
        <taxon>Dugesiidae</taxon>
        <taxon>Dugesia</taxon>
    </lineage>
</organism>
<keyword evidence="3 10" id="KW-0217">Developmental protein</keyword>
<keyword evidence="8" id="KW-0325">Glycoprotein</keyword>
<dbReference type="InterPro" id="IPR043158">
    <property type="entry name" value="Wnt_C"/>
</dbReference>
<dbReference type="PANTHER" id="PTHR12027">
    <property type="entry name" value="WNT RELATED"/>
    <property type="match status" value="1"/>
</dbReference>
<proteinExistence type="evidence at transcript level"/>
<evidence type="ECO:0000256" key="6">
    <source>
        <dbReference type="ARBA" id="ARBA00022687"/>
    </source>
</evidence>
<evidence type="ECO:0000256" key="3">
    <source>
        <dbReference type="ARBA" id="ARBA00022473"/>
    </source>
</evidence>
<comment type="function">
    <text evidence="10">Ligand for members of the frizzled family of seven transmembrane receptors.</text>
</comment>
<dbReference type="CDD" id="cd13113">
    <property type="entry name" value="Wnt"/>
    <property type="match status" value="1"/>
</dbReference>
<dbReference type="AlphaFoldDB" id="F8WQT1"/>
<dbReference type="EMBL" id="AB610882">
    <property type="protein sequence ID" value="BAK53871.1"/>
    <property type="molecule type" value="mRNA"/>
</dbReference>
<evidence type="ECO:0000256" key="5">
    <source>
        <dbReference type="ARBA" id="ARBA00022530"/>
    </source>
</evidence>
<dbReference type="Pfam" id="PF00110">
    <property type="entry name" value="wnt"/>
    <property type="match status" value="1"/>
</dbReference>
<keyword evidence="5" id="KW-0272">Extracellular matrix</keyword>
<evidence type="ECO:0000256" key="4">
    <source>
        <dbReference type="ARBA" id="ARBA00022525"/>
    </source>
</evidence>
<dbReference type="PROSITE" id="PS00246">
    <property type="entry name" value="WNT1"/>
    <property type="match status" value="1"/>
</dbReference>
<dbReference type="Gene3D" id="3.30.2460.20">
    <property type="match status" value="1"/>
</dbReference>
<dbReference type="InterPro" id="IPR005817">
    <property type="entry name" value="Wnt"/>
</dbReference>
<evidence type="ECO:0000313" key="11">
    <source>
        <dbReference type="EMBL" id="BAK53871.1"/>
    </source>
</evidence>
<evidence type="ECO:0000256" key="2">
    <source>
        <dbReference type="ARBA" id="ARBA00005683"/>
    </source>
</evidence>
<keyword evidence="6 10" id="KW-0879">Wnt signaling pathway</keyword>
<dbReference type="GO" id="GO:0060070">
    <property type="term" value="P:canonical Wnt signaling pathway"/>
    <property type="evidence" value="ECO:0007669"/>
    <property type="project" value="TreeGrafter"/>
</dbReference>
<keyword evidence="9" id="KW-0449">Lipoprotein</keyword>
<keyword evidence="4" id="KW-0964">Secreted</keyword>
<evidence type="ECO:0000256" key="1">
    <source>
        <dbReference type="ARBA" id="ARBA00004498"/>
    </source>
</evidence>
<comment type="subcellular location">
    <subcellularLocation>
        <location evidence="1 10">Secreted</location>
        <location evidence="1 10">Extracellular space</location>
        <location evidence="1 10">Extracellular matrix</location>
    </subcellularLocation>
</comment>
<dbReference type="GO" id="GO:0005109">
    <property type="term" value="F:frizzled binding"/>
    <property type="evidence" value="ECO:0007669"/>
    <property type="project" value="TreeGrafter"/>
</dbReference>
<dbReference type="SMART" id="SM00097">
    <property type="entry name" value="WNT1"/>
    <property type="match status" value="1"/>
</dbReference>
<protein>
    <recommendedName>
        <fullName evidence="10">Protein Wnt</fullName>
    </recommendedName>
</protein>
<dbReference type="GO" id="GO:0005615">
    <property type="term" value="C:extracellular space"/>
    <property type="evidence" value="ECO:0007669"/>
    <property type="project" value="TreeGrafter"/>
</dbReference>
<evidence type="ECO:0000256" key="9">
    <source>
        <dbReference type="ARBA" id="ARBA00023288"/>
    </source>
</evidence>
<evidence type="ECO:0000256" key="10">
    <source>
        <dbReference type="RuleBase" id="RU003500"/>
    </source>
</evidence>
<dbReference type="GO" id="GO:0005125">
    <property type="term" value="F:cytokine activity"/>
    <property type="evidence" value="ECO:0007669"/>
    <property type="project" value="TreeGrafter"/>
</dbReference>
<reference evidence="11" key="1">
    <citation type="journal article" date="2011" name="Development">
        <title>A LIM-homeobox gene is required for differentiation of Wnt-expressing cells at the posterior end of the planarian body.</title>
        <authorList>
            <person name="Hayashi T."/>
            <person name="Motoishi M."/>
            <person name="Yazawa S."/>
            <person name="Itomi K."/>
            <person name="Tanegashima C."/>
            <person name="Nishimura O."/>
            <person name="Agata K."/>
            <person name="Tarui H."/>
        </authorList>
    </citation>
    <scope>NUCLEOTIDE SEQUENCE</scope>
    <source>
        <strain evidence="11">GI</strain>
        <tissue evidence="11">Whole</tissue>
    </source>
</reference>
<evidence type="ECO:0000256" key="8">
    <source>
        <dbReference type="ARBA" id="ARBA00023180"/>
    </source>
</evidence>
<dbReference type="InterPro" id="IPR018161">
    <property type="entry name" value="Wnt_CS"/>
</dbReference>
<comment type="similarity">
    <text evidence="2 10">Belongs to the Wnt family.</text>
</comment>
<dbReference type="GO" id="GO:0045165">
    <property type="term" value="P:cell fate commitment"/>
    <property type="evidence" value="ECO:0007669"/>
    <property type="project" value="TreeGrafter"/>
</dbReference>
<gene>
    <name evidence="11" type="primary">Djwnt11-5</name>
</gene>
<evidence type="ECO:0000256" key="7">
    <source>
        <dbReference type="ARBA" id="ARBA00023157"/>
    </source>
</evidence>
<dbReference type="GO" id="GO:0030182">
    <property type="term" value="P:neuron differentiation"/>
    <property type="evidence" value="ECO:0007669"/>
    <property type="project" value="TreeGrafter"/>
</dbReference>
<name>F8WQT1_DUGJA</name>
<accession>F8WQT1</accession>